<comment type="similarity">
    <text evidence="2 6">Belongs to the terpene synthase family.</text>
</comment>
<evidence type="ECO:0000256" key="5">
    <source>
        <dbReference type="ARBA" id="ARBA00023239"/>
    </source>
</evidence>
<dbReference type="OrthoDB" id="2861623at2759"/>
<comment type="cofactor">
    <cofactor evidence="1 6">
        <name>Mg(2+)</name>
        <dbReference type="ChEBI" id="CHEBI:18420"/>
    </cofactor>
</comment>
<dbReference type="PANTHER" id="PTHR35201">
    <property type="entry name" value="TERPENE SYNTHASE"/>
    <property type="match status" value="1"/>
</dbReference>
<dbReference type="GO" id="GO:0046872">
    <property type="term" value="F:metal ion binding"/>
    <property type="evidence" value="ECO:0007669"/>
    <property type="project" value="UniProtKB-KW"/>
</dbReference>
<keyword evidence="8" id="KW-1185">Reference proteome</keyword>
<evidence type="ECO:0000313" key="7">
    <source>
        <dbReference type="EMBL" id="TFK51361.1"/>
    </source>
</evidence>
<protein>
    <recommendedName>
        <fullName evidence="6">Terpene synthase</fullName>
        <ecNumber evidence="6">4.2.3.-</ecNumber>
    </recommendedName>
</protein>
<gene>
    <name evidence="7" type="ORF">OE88DRAFT_1538213</name>
</gene>
<reference evidence="7 8" key="1">
    <citation type="journal article" date="2019" name="Nat. Ecol. Evol.">
        <title>Megaphylogeny resolves global patterns of mushroom evolution.</title>
        <authorList>
            <person name="Varga T."/>
            <person name="Krizsan K."/>
            <person name="Foldi C."/>
            <person name="Dima B."/>
            <person name="Sanchez-Garcia M."/>
            <person name="Sanchez-Ramirez S."/>
            <person name="Szollosi G.J."/>
            <person name="Szarkandi J.G."/>
            <person name="Papp V."/>
            <person name="Albert L."/>
            <person name="Andreopoulos W."/>
            <person name="Angelini C."/>
            <person name="Antonin V."/>
            <person name="Barry K.W."/>
            <person name="Bougher N.L."/>
            <person name="Buchanan P."/>
            <person name="Buyck B."/>
            <person name="Bense V."/>
            <person name="Catcheside P."/>
            <person name="Chovatia M."/>
            <person name="Cooper J."/>
            <person name="Damon W."/>
            <person name="Desjardin D."/>
            <person name="Finy P."/>
            <person name="Geml J."/>
            <person name="Haridas S."/>
            <person name="Hughes K."/>
            <person name="Justo A."/>
            <person name="Karasinski D."/>
            <person name="Kautmanova I."/>
            <person name="Kiss B."/>
            <person name="Kocsube S."/>
            <person name="Kotiranta H."/>
            <person name="LaButti K.M."/>
            <person name="Lechner B.E."/>
            <person name="Liimatainen K."/>
            <person name="Lipzen A."/>
            <person name="Lukacs Z."/>
            <person name="Mihaltcheva S."/>
            <person name="Morgado L.N."/>
            <person name="Niskanen T."/>
            <person name="Noordeloos M.E."/>
            <person name="Ohm R.A."/>
            <person name="Ortiz-Santana B."/>
            <person name="Ovrebo C."/>
            <person name="Racz N."/>
            <person name="Riley R."/>
            <person name="Savchenko A."/>
            <person name="Shiryaev A."/>
            <person name="Soop K."/>
            <person name="Spirin V."/>
            <person name="Szebenyi C."/>
            <person name="Tomsovsky M."/>
            <person name="Tulloss R.E."/>
            <person name="Uehling J."/>
            <person name="Grigoriev I.V."/>
            <person name="Vagvolgyi C."/>
            <person name="Papp T."/>
            <person name="Martin F.M."/>
            <person name="Miettinen O."/>
            <person name="Hibbett D.S."/>
            <person name="Nagy L.G."/>
        </authorList>
    </citation>
    <scope>NUCLEOTIDE SEQUENCE [LARGE SCALE GENOMIC DNA]</scope>
    <source>
        <strain evidence="7 8">OMC1185</strain>
    </source>
</reference>
<dbReference type="Proteomes" id="UP000305948">
    <property type="component" value="Unassembled WGS sequence"/>
</dbReference>
<accession>A0A5C3NBW6</accession>
<keyword evidence="4 6" id="KW-0460">Magnesium</keyword>
<evidence type="ECO:0000256" key="2">
    <source>
        <dbReference type="ARBA" id="ARBA00006333"/>
    </source>
</evidence>
<name>A0A5C3NBW6_9AGAM</name>
<proteinExistence type="inferred from homology"/>
<dbReference type="InterPro" id="IPR008949">
    <property type="entry name" value="Isoprenoid_synthase_dom_sf"/>
</dbReference>
<dbReference type="PANTHER" id="PTHR35201:SF4">
    <property type="entry name" value="BETA-PINACENE SYNTHASE-RELATED"/>
    <property type="match status" value="1"/>
</dbReference>
<dbReference type="AlphaFoldDB" id="A0A5C3NBW6"/>
<dbReference type="GO" id="GO:0008299">
    <property type="term" value="P:isoprenoid biosynthetic process"/>
    <property type="evidence" value="ECO:0007669"/>
    <property type="project" value="UniProtKB-ARBA"/>
</dbReference>
<dbReference type="Gene3D" id="1.10.600.10">
    <property type="entry name" value="Farnesyl Diphosphate Synthase"/>
    <property type="match status" value="2"/>
</dbReference>
<organism evidence="7 8">
    <name type="scientific">Heliocybe sulcata</name>
    <dbReference type="NCBI Taxonomy" id="5364"/>
    <lineage>
        <taxon>Eukaryota</taxon>
        <taxon>Fungi</taxon>
        <taxon>Dikarya</taxon>
        <taxon>Basidiomycota</taxon>
        <taxon>Agaricomycotina</taxon>
        <taxon>Agaricomycetes</taxon>
        <taxon>Gloeophyllales</taxon>
        <taxon>Gloeophyllaceae</taxon>
        <taxon>Heliocybe</taxon>
    </lineage>
</organism>
<sequence>MPPMANSFQLPDLRSFCQPYFELRVNPRCRNATTLSERWIMDSGFVQRSQRPRLRAAKPGLLAAVCYPTCDLGQLRFITDFMTLLMFETKSMQLSSQLWQRVLHFRNPYWHARFQEHLHGFHEAHAQIARDREYNAVPDLESYIDLRRYSSGLEMAFDLIEYAEGLKLPEFVFDDPVVQELRQNAIDIVSWSTDIFSYSTDQSHNSSHNLVSILMSERRLTLQGAVNYAGTLVKSYIETFIENESELPSWGDPRIDEDVRLYVRGLRDWTVGSIHWAFETEWYFGQNAEEVRTFGWVFLASSEKAKAQEKHNN</sequence>
<evidence type="ECO:0000313" key="8">
    <source>
        <dbReference type="Proteomes" id="UP000305948"/>
    </source>
</evidence>
<dbReference type="GO" id="GO:0010333">
    <property type="term" value="F:terpene synthase activity"/>
    <property type="evidence" value="ECO:0007669"/>
    <property type="project" value="InterPro"/>
</dbReference>
<dbReference type="EC" id="4.2.3.-" evidence="6"/>
<evidence type="ECO:0000256" key="1">
    <source>
        <dbReference type="ARBA" id="ARBA00001946"/>
    </source>
</evidence>
<keyword evidence="3 6" id="KW-0479">Metal-binding</keyword>
<dbReference type="InterPro" id="IPR034686">
    <property type="entry name" value="Terpene_cyclase-like_2"/>
</dbReference>
<keyword evidence="5 6" id="KW-0456">Lyase</keyword>
<dbReference type="EMBL" id="ML213511">
    <property type="protein sequence ID" value="TFK51361.1"/>
    <property type="molecule type" value="Genomic_DNA"/>
</dbReference>
<evidence type="ECO:0000256" key="4">
    <source>
        <dbReference type="ARBA" id="ARBA00022842"/>
    </source>
</evidence>
<dbReference type="Pfam" id="PF19086">
    <property type="entry name" value="Terpene_syn_C_2"/>
    <property type="match status" value="1"/>
</dbReference>
<dbReference type="SUPFAM" id="SSF48576">
    <property type="entry name" value="Terpenoid synthases"/>
    <property type="match status" value="1"/>
</dbReference>
<evidence type="ECO:0000256" key="3">
    <source>
        <dbReference type="ARBA" id="ARBA00022723"/>
    </source>
</evidence>
<evidence type="ECO:0000256" key="6">
    <source>
        <dbReference type="RuleBase" id="RU366034"/>
    </source>
</evidence>